<comment type="caution">
    <text evidence="7">The sequence shown here is derived from an EMBL/GenBank/DDBJ whole genome shotgun (WGS) entry which is preliminary data.</text>
</comment>
<feature type="transmembrane region" description="Helical" evidence="6">
    <location>
        <begin position="12"/>
        <end position="32"/>
    </location>
</feature>
<protein>
    <submittedName>
        <fullName evidence="7">Sensory protein TspO</fullName>
    </submittedName>
</protein>
<keyword evidence="4 6" id="KW-1133">Transmembrane helix</keyword>
<dbReference type="PANTHER" id="PTHR10057">
    <property type="entry name" value="PERIPHERAL-TYPE BENZODIAZEPINE RECEPTOR"/>
    <property type="match status" value="1"/>
</dbReference>
<evidence type="ECO:0000256" key="2">
    <source>
        <dbReference type="ARBA" id="ARBA00007524"/>
    </source>
</evidence>
<dbReference type="AlphaFoldDB" id="A0A512N5Y3"/>
<reference evidence="7 8" key="1">
    <citation type="submission" date="2019-07" db="EMBL/GenBank/DDBJ databases">
        <title>Whole genome shotgun sequence of Reyranella soli NBRC 108950.</title>
        <authorList>
            <person name="Hosoyama A."/>
            <person name="Uohara A."/>
            <person name="Ohji S."/>
            <person name="Ichikawa N."/>
        </authorList>
    </citation>
    <scope>NUCLEOTIDE SEQUENCE [LARGE SCALE GENOMIC DNA]</scope>
    <source>
        <strain evidence="7 8">NBRC 108950</strain>
    </source>
</reference>
<dbReference type="PANTHER" id="PTHR10057:SF0">
    <property type="entry name" value="TRANSLOCATOR PROTEIN"/>
    <property type="match status" value="1"/>
</dbReference>
<evidence type="ECO:0000313" key="8">
    <source>
        <dbReference type="Proteomes" id="UP000321058"/>
    </source>
</evidence>
<keyword evidence="3 6" id="KW-0812">Transmembrane</keyword>
<evidence type="ECO:0000313" key="7">
    <source>
        <dbReference type="EMBL" id="GEP54402.1"/>
    </source>
</evidence>
<sequence length="163" mass="17627">MPRNRVVDLIGLAFFVALCLGVGALGAGVVATSVDTWYADLAKPAFTPPDGAFGPVWTLLYVLMAIAAWRVWRTADRDTRRGPLTLFALQLALTLGWTVVFFGLQKIGAALATIVVLDVGVAVTTLAFRPIDRWAGLLMLPYLAWVAFATVLNIAIWRLNPTA</sequence>
<name>A0A512N5Y3_9HYPH</name>
<evidence type="ECO:0000256" key="5">
    <source>
        <dbReference type="ARBA" id="ARBA00023136"/>
    </source>
</evidence>
<comment type="similarity">
    <text evidence="2">Belongs to the TspO/BZRP family.</text>
</comment>
<organism evidence="7 8">
    <name type="scientific">Reyranella soli</name>
    <dbReference type="NCBI Taxonomy" id="1230389"/>
    <lineage>
        <taxon>Bacteria</taxon>
        <taxon>Pseudomonadati</taxon>
        <taxon>Pseudomonadota</taxon>
        <taxon>Alphaproteobacteria</taxon>
        <taxon>Hyphomicrobiales</taxon>
        <taxon>Reyranellaceae</taxon>
        <taxon>Reyranella</taxon>
    </lineage>
</organism>
<proteinExistence type="inferred from homology"/>
<dbReference type="GO" id="GO:0033013">
    <property type="term" value="P:tetrapyrrole metabolic process"/>
    <property type="evidence" value="ECO:0007669"/>
    <property type="project" value="UniProtKB-ARBA"/>
</dbReference>
<dbReference type="RefSeq" id="WP_147147900.1">
    <property type="nucleotide sequence ID" value="NZ_BKAJ01000030.1"/>
</dbReference>
<dbReference type="InterPro" id="IPR038330">
    <property type="entry name" value="TspO/MBR-related_sf"/>
</dbReference>
<evidence type="ECO:0000256" key="3">
    <source>
        <dbReference type="ARBA" id="ARBA00022692"/>
    </source>
</evidence>
<dbReference type="FunFam" id="1.20.1260.100:FF:000001">
    <property type="entry name" value="translocator protein 2"/>
    <property type="match status" value="1"/>
</dbReference>
<evidence type="ECO:0000256" key="1">
    <source>
        <dbReference type="ARBA" id="ARBA00004141"/>
    </source>
</evidence>
<dbReference type="Gene3D" id="1.20.1260.100">
    <property type="entry name" value="TspO/MBR protein"/>
    <property type="match status" value="1"/>
</dbReference>
<feature type="transmembrane region" description="Helical" evidence="6">
    <location>
        <begin position="110"/>
        <end position="128"/>
    </location>
</feature>
<gene>
    <name evidence="7" type="ORF">RSO01_15680</name>
</gene>
<dbReference type="PIRSF" id="PIRSF005859">
    <property type="entry name" value="PBR"/>
    <property type="match status" value="1"/>
</dbReference>
<comment type="subcellular location">
    <subcellularLocation>
        <location evidence="1">Membrane</location>
        <topology evidence="1">Multi-pass membrane protein</topology>
    </subcellularLocation>
</comment>
<feature type="transmembrane region" description="Helical" evidence="6">
    <location>
        <begin position="52"/>
        <end position="72"/>
    </location>
</feature>
<dbReference type="CDD" id="cd15904">
    <property type="entry name" value="TSPO_MBR"/>
    <property type="match status" value="1"/>
</dbReference>
<dbReference type="InterPro" id="IPR004307">
    <property type="entry name" value="TspO_MBR"/>
</dbReference>
<accession>A0A512N5Y3</accession>
<dbReference type="EMBL" id="BKAJ01000030">
    <property type="protein sequence ID" value="GEP54402.1"/>
    <property type="molecule type" value="Genomic_DNA"/>
</dbReference>
<feature type="transmembrane region" description="Helical" evidence="6">
    <location>
        <begin position="84"/>
        <end position="104"/>
    </location>
</feature>
<evidence type="ECO:0000256" key="4">
    <source>
        <dbReference type="ARBA" id="ARBA00022989"/>
    </source>
</evidence>
<dbReference type="OrthoDB" id="9795496at2"/>
<evidence type="ECO:0000256" key="6">
    <source>
        <dbReference type="SAM" id="Phobius"/>
    </source>
</evidence>
<dbReference type="Pfam" id="PF03073">
    <property type="entry name" value="TspO_MBR"/>
    <property type="match status" value="1"/>
</dbReference>
<dbReference type="GO" id="GO:0016020">
    <property type="term" value="C:membrane"/>
    <property type="evidence" value="ECO:0007669"/>
    <property type="project" value="UniProtKB-SubCell"/>
</dbReference>
<feature type="transmembrane region" description="Helical" evidence="6">
    <location>
        <begin position="140"/>
        <end position="159"/>
    </location>
</feature>
<keyword evidence="5 6" id="KW-0472">Membrane</keyword>
<dbReference type="Proteomes" id="UP000321058">
    <property type="component" value="Unassembled WGS sequence"/>
</dbReference>
<keyword evidence="8" id="KW-1185">Reference proteome</keyword>